<keyword evidence="4" id="KW-1185">Reference proteome</keyword>
<accession>A0A7X0JRC9</accession>
<dbReference type="EMBL" id="JACHHT010000001">
    <property type="protein sequence ID" value="MBB6520884.1"/>
    <property type="molecule type" value="Genomic_DNA"/>
</dbReference>
<dbReference type="InterPro" id="IPR006076">
    <property type="entry name" value="FAD-dep_OxRdtase"/>
</dbReference>
<sequence length="446" mass="49605">MNISRRGFLLGGGASILLMPGIASYVQEDKGVELPRQRSGGDSLWFELSAQSNTLPTLENDTSADVCIVGGGYTGLAASIYLKKYRPDWRVLVLESHHLGAGASSRNSGAVYAKFTGMDDRGLAERGLQRFMAFLEEESIDCDFQAAKTLYLYSSESSARDARQSLSQGERWLDHQALKHSIASDFYIGAKASPGFYKIQPAGLLSEYRRVALALGVEIYERSPVLAIESGHSNTLTTDKAAVLAKQVLLATNAYTPRLGVAGEKMFPVHQYSCSTAKLNVRQIDQLGLNDWDLRFEPNTLPITFGLSASGHFFLRLVLGYASQDSTEWLDVNYARALVQRIFQERYPHINQLGIEHEWHGVTAHTLNSRSVVSNVLSDTIFLCGAYNGLGIMPSHYSAYLIAQKMTGNESEDWQRLTRLGQHVSFPRDYYRSLMLKSSFNLLNRF</sequence>
<dbReference type="GO" id="GO:0016491">
    <property type="term" value="F:oxidoreductase activity"/>
    <property type="evidence" value="ECO:0007669"/>
    <property type="project" value="UniProtKB-KW"/>
</dbReference>
<keyword evidence="1" id="KW-0560">Oxidoreductase</keyword>
<dbReference type="InParanoid" id="A0A7X0JRC9"/>
<dbReference type="AlphaFoldDB" id="A0A7X0JRC9"/>
<feature type="domain" description="FAD dependent oxidoreductase" evidence="2">
    <location>
        <begin position="65"/>
        <end position="404"/>
    </location>
</feature>
<dbReference type="PANTHER" id="PTHR13847:SF285">
    <property type="entry name" value="FAD DEPENDENT OXIDOREDUCTASE DOMAIN-CONTAINING PROTEIN"/>
    <property type="match status" value="1"/>
</dbReference>
<dbReference type="Gene3D" id="3.30.9.10">
    <property type="entry name" value="D-Amino Acid Oxidase, subunit A, domain 2"/>
    <property type="match status" value="1"/>
</dbReference>
<evidence type="ECO:0000313" key="3">
    <source>
        <dbReference type="EMBL" id="MBB6520884.1"/>
    </source>
</evidence>
<reference evidence="3 4" key="1">
    <citation type="submission" date="2020-08" db="EMBL/GenBank/DDBJ databases">
        <title>Genomic Encyclopedia of Type Strains, Phase IV (KMG-IV): sequencing the most valuable type-strain genomes for metagenomic binning, comparative biology and taxonomic classification.</title>
        <authorList>
            <person name="Goeker M."/>
        </authorList>
    </citation>
    <scope>NUCLEOTIDE SEQUENCE [LARGE SCALE GENOMIC DNA]</scope>
    <source>
        <strain evidence="3 4">DSM 22368</strain>
    </source>
</reference>
<protein>
    <submittedName>
        <fullName evidence="3">Glycine/D-amino acid oxidase-like deaminating enzyme</fullName>
    </submittedName>
</protein>
<name>A0A7X0JRC9_9GAMM</name>
<dbReference type="SUPFAM" id="SSF51905">
    <property type="entry name" value="FAD/NAD(P)-binding domain"/>
    <property type="match status" value="1"/>
</dbReference>
<proteinExistence type="predicted"/>
<dbReference type="RefSeq" id="WP_166850019.1">
    <property type="nucleotide sequence ID" value="NZ_JAAONY010000001.1"/>
</dbReference>
<gene>
    <name evidence="3" type="ORF">HNR48_001162</name>
</gene>
<dbReference type="PANTHER" id="PTHR13847">
    <property type="entry name" value="SARCOSINE DEHYDROGENASE-RELATED"/>
    <property type="match status" value="1"/>
</dbReference>
<evidence type="ECO:0000313" key="4">
    <source>
        <dbReference type="Proteomes" id="UP000528457"/>
    </source>
</evidence>
<organism evidence="3 4">
    <name type="scientific">Pseudoteredinibacter isoporae</name>
    <dbReference type="NCBI Taxonomy" id="570281"/>
    <lineage>
        <taxon>Bacteria</taxon>
        <taxon>Pseudomonadati</taxon>
        <taxon>Pseudomonadota</taxon>
        <taxon>Gammaproteobacteria</taxon>
        <taxon>Cellvibrionales</taxon>
        <taxon>Cellvibrionaceae</taxon>
        <taxon>Pseudoteredinibacter</taxon>
    </lineage>
</organism>
<evidence type="ECO:0000259" key="2">
    <source>
        <dbReference type="Pfam" id="PF01266"/>
    </source>
</evidence>
<dbReference type="GO" id="GO:0005737">
    <property type="term" value="C:cytoplasm"/>
    <property type="evidence" value="ECO:0007669"/>
    <property type="project" value="TreeGrafter"/>
</dbReference>
<dbReference type="Pfam" id="PF01266">
    <property type="entry name" value="DAO"/>
    <property type="match status" value="1"/>
</dbReference>
<evidence type="ECO:0000256" key="1">
    <source>
        <dbReference type="ARBA" id="ARBA00023002"/>
    </source>
</evidence>
<dbReference type="Proteomes" id="UP000528457">
    <property type="component" value="Unassembled WGS sequence"/>
</dbReference>
<comment type="caution">
    <text evidence="3">The sequence shown here is derived from an EMBL/GenBank/DDBJ whole genome shotgun (WGS) entry which is preliminary data.</text>
</comment>
<dbReference type="Gene3D" id="3.50.50.60">
    <property type="entry name" value="FAD/NAD(P)-binding domain"/>
    <property type="match status" value="1"/>
</dbReference>
<dbReference type="InterPro" id="IPR036188">
    <property type="entry name" value="FAD/NAD-bd_sf"/>
</dbReference>